<proteinExistence type="predicted"/>
<dbReference type="EMBL" id="JABEZV010000013">
    <property type="protein sequence ID" value="MBA0727891.1"/>
    <property type="molecule type" value="Genomic_DNA"/>
</dbReference>
<dbReference type="SUPFAM" id="SSF56219">
    <property type="entry name" value="DNase I-like"/>
    <property type="match status" value="1"/>
</dbReference>
<evidence type="ECO:0000313" key="2">
    <source>
        <dbReference type="Proteomes" id="UP000593574"/>
    </source>
</evidence>
<dbReference type="Proteomes" id="UP000593574">
    <property type="component" value="Unassembled WGS sequence"/>
</dbReference>
<dbReference type="Gene3D" id="3.60.10.10">
    <property type="entry name" value="Endonuclease/exonuclease/phosphatase"/>
    <property type="match status" value="1"/>
</dbReference>
<gene>
    <name evidence="1" type="ORF">Golax_000839</name>
</gene>
<dbReference type="PANTHER" id="PTHR35218:SF9">
    <property type="entry name" value="ENDONUCLEASE_EXONUCLEASE_PHOSPHATASE DOMAIN-CONTAINING PROTEIN"/>
    <property type="match status" value="1"/>
</dbReference>
<feature type="non-terminal residue" evidence="1">
    <location>
        <position position="1"/>
    </location>
</feature>
<organism evidence="1 2">
    <name type="scientific">Gossypium laxum</name>
    <dbReference type="NCBI Taxonomy" id="34288"/>
    <lineage>
        <taxon>Eukaryota</taxon>
        <taxon>Viridiplantae</taxon>
        <taxon>Streptophyta</taxon>
        <taxon>Embryophyta</taxon>
        <taxon>Tracheophyta</taxon>
        <taxon>Spermatophyta</taxon>
        <taxon>Magnoliopsida</taxon>
        <taxon>eudicotyledons</taxon>
        <taxon>Gunneridae</taxon>
        <taxon>Pentapetalae</taxon>
        <taxon>rosids</taxon>
        <taxon>malvids</taxon>
        <taxon>Malvales</taxon>
        <taxon>Malvaceae</taxon>
        <taxon>Malvoideae</taxon>
        <taxon>Gossypium</taxon>
    </lineage>
</organism>
<dbReference type="AlphaFoldDB" id="A0A7J9AV12"/>
<accession>A0A7J9AV12</accession>
<sequence>MCRLEGCLAVNSDGKSGGLALLWRESVTVDVQNHSNYHIDSLVSTQDADPNSKHLSWDMLRRVKRTVKEEWIVGSDFNAILNNAEKDGGRRKSRRSMDEFRDILIELALIDDMIVNFPFINTRVVRQSKFDYEVILLNTIGNKLEEEMCNHSLRFKDIIKRIWDDKNSDMLSRMDRVHKELGPWQYIRYKRIKIEINSLEKKIGKIMDGPISVGSSYLLKNSRDQLGQWYMRKRNT</sequence>
<protein>
    <recommendedName>
        <fullName evidence="3">Endonuclease/exonuclease/phosphatase domain-containing protein</fullName>
    </recommendedName>
</protein>
<name>A0A7J9AV12_9ROSI</name>
<evidence type="ECO:0000313" key="1">
    <source>
        <dbReference type="EMBL" id="MBA0727891.1"/>
    </source>
</evidence>
<comment type="caution">
    <text evidence="1">The sequence shown here is derived from an EMBL/GenBank/DDBJ whole genome shotgun (WGS) entry which is preliminary data.</text>
</comment>
<evidence type="ECO:0008006" key="3">
    <source>
        <dbReference type="Google" id="ProtNLM"/>
    </source>
</evidence>
<keyword evidence="2" id="KW-1185">Reference proteome</keyword>
<dbReference type="InterPro" id="IPR036691">
    <property type="entry name" value="Endo/exonu/phosph_ase_sf"/>
</dbReference>
<dbReference type="PANTHER" id="PTHR35218">
    <property type="entry name" value="RNASE H DOMAIN-CONTAINING PROTEIN"/>
    <property type="match status" value="1"/>
</dbReference>
<reference evidence="1 2" key="1">
    <citation type="journal article" date="2019" name="Genome Biol. Evol.">
        <title>Insights into the evolution of the New World diploid cottons (Gossypium, subgenus Houzingenia) based on genome sequencing.</title>
        <authorList>
            <person name="Grover C.E."/>
            <person name="Arick M.A. 2nd"/>
            <person name="Thrash A."/>
            <person name="Conover J.L."/>
            <person name="Sanders W.S."/>
            <person name="Peterson D.G."/>
            <person name="Frelichowski J.E."/>
            <person name="Scheffler J.A."/>
            <person name="Scheffler B.E."/>
            <person name="Wendel J.F."/>
        </authorList>
    </citation>
    <scope>NUCLEOTIDE SEQUENCE [LARGE SCALE GENOMIC DNA]</scope>
    <source>
        <strain evidence="1">4</strain>
        <tissue evidence="1">Leaf</tissue>
    </source>
</reference>